<organism evidence="2 3">
    <name type="scientific">Caenispirillum bisanense</name>
    <dbReference type="NCBI Taxonomy" id="414052"/>
    <lineage>
        <taxon>Bacteria</taxon>
        <taxon>Pseudomonadati</taxon>
        <taxon>Pseudomonadota</taxon>
        <taxon>Alphaproteobacteria</taxon>
        <taxon>Rhodospirillales</taxon>
        <taxon>Novispirillaceae</taxon>
        <taxon>Caenispirillum</taxon>
    </lineage>
</organism>
<protein>
    <recommendedName>
        <fullName evidence="4">DNA (cytosine-5-)-methyltransferase</fullName>
    </recommendedName>
</protein>
<dbReference type="EMBL" id="OCNJ01000027">
    <property type="protein sequence ID" value="SOE01826.1"/>
    <property type="molecule type" value="Genomic_DNA"/>
</dbReference>
<feature type="compositionally biased region" description="Polar residues" evidence="1">
    <location>
        <begin position="171"/>
        <end position="187"/>
    </location>
</feature>
<sequence length="397" mass="43131">MAPHAACRPDDDLTVLSLCTGAGGLDLALRIAEPVPELCVMSNGKPVLRPLSWRGWRMRPWITLLSGTICAPSMADAGADAWISSLRATRASRSVPPAGAEALTIPATSGPTSPVSSTRCGRRASSLRTCPTTSIWVSARSSMTWKGWVSSLRAGSSARRKQARLIAASDCSSWPTPKTKTGGPNSNRADRTRCGGPDLQEYAERLWMTPTTANAHGNAYQRDRGKMGAERPTLVGQAETWPTPQARDGDSRGMDLGRLGHPERSRDLAETASQWPTPAARDYRAPNTVESQARRNAGSLRGQQLQNFVEHSCPSMPQARPIPAGDASLQMHRTSRQRLNPRFCEWLLGWPTGWTNCALPVTGFARWLERSRTELSRLISPPTLLPGNEPDGQGRLL</sequence>
<evidence type="ECO:0008006" key="4">
    <source>
        <dbReference type="Google" id="ProtNLM"/>
    </source>
</evidence>
<feature type="region of interest" description="Disordered" evidence="1">
    <location>
        <begin position="235"/>
        <end position="291"/>
    </location>
</feature>
<accession>A0A286H2Y9</accession>
<keyword evidence="3" id="KW-1185">Reference proteome</keyword>
<evidence type="ECO:0000313" key="3">
    <source>
        <dbReference type="Proteomes" id="UP000219621"/>
    </source>
</evidence>
<evidence type="ECO:0000313" key="2">
    <source>
        <dbReference type="EMBL" id="SOE01826.1"/>
    </source>
</evidence>
<dbReference type="Proteomes" id="UP000219621">
    <property type="component" value="Unassembled WGS sequence"/>
</dbReference>
<name>A0A286H2Y9_9PROT</name>
<feature type="compositionally biased region" description="Basic and acidic residues" evidence="1">
    <location>
        <begin position="247"/>
        <end position="269"/>
    </location>
</feature>
<evidence type="ECO:0000256" key="1">
    <source>
        <dbReference type="SAM" id="MobiDB-lite"/>
    </source>
</evidence>
<reference evidence="2 3" key="1">
    <citation type="submission" date="2017-09" db="EMBL/GenBank/DDBJ databases">
        <authorList>
            <person name="Ehlers B."/>
            <person name="Leendertz F.H."/>
        </authorList>
    </citation>
    <scope>NUCLEOTIDE SEQUENCE [LARGE SCALE GENOMIC DNA]</scope>
    <source>
        <strain evidence="2 3">USBA 140</strain>
    </source>
</reference>
<proteinExistence type="predicted"/>
<dbReference type="AlphaFoldDB" id="A0A286H2Y9"/>
<feature type="compositionally biased region" description="Polar residues" evidence="1">
    <location>
        <begin position="106"/>
        <end position="119"/>
    </location>
</feature>
<gene>
    <name evidence="2" type="ORF">SAMN05421508_1274</name>
</gene>
<feature type="region of interest" description="Disordered" evidence="1">
    <location>
        <begin position="102"/>
        <end position="121"/>
    </location>
</feature>
<feature type="region of interest" description="Disordered" evidence="1">
    <location>
        <begin position="171"/>
        <end position="194"/>
    </location>
</feature>